<evidence type="ECO:0000256" key="4">
    <source>
        <dbReference type="ARBA" id="ARBA00022741"/>
    </source>
</evidence>
<accession>D2ZZC8</accession>
<dbReference type="GO" id="GO:0033786">
    <property type="term" value="F:heptose-1-phosphate adenylyltransferase activity"/>
    <property type="evidence" value="ECO:0007669"/>
    <property type="project" value="RHEA"/>
</dbReference>
<dbReference type="InterPro" id="IPR011914">
    <property type="entry name" value="RfaE_dom_II"/>
</dbReference>
<dbReference type="NCBIfam" id="TIGR00125">
    <property type="entry name" value="cyt_tran_rel"/>
    <property type="match status" value="1"/>
</dbReference>
<gene>
    <name evidence="9" type="primary">rfaE</name>
    <name evidence="9" type="ORF">NEIMUCOT_06004</name>
</gene>
<name>D2ZZC8_NEIM2</name>
<dbReference type="Proteomes" id="UP000003344">
    <property type="component" value="Unassembled WGS sequence"/>
</dbReference>
<dbReference type="NCBIfam" id="TIGR02199">
    <property type="entry name" value="rfaE_dom_II"/>
    <property type="match status" value="1"/>
</dbReference>
<dbReference type="eggNOG" id="COG0615">
    <property type="taxonomic scope" value="Bacteria"/>
</dbReference>
<evidence type="ECO:0000256" key="7">
    <source>
        <dbReference type="ARBA" id="ARBA00047428"/>
    </source>
</evidence>
<dbReference type="GO" id="GO:0005975">
    <property type="term" value="P:carbohydrate metabolic process"/>
    <property type="evidence" value="ECO:0007669"/>
    <property type="project" value="InterPro"/>
</dbReference>
<keyword evidence="3 9" id="KW-0548">Nucleotidyltransferase</keyword>
<dbReference type="EC" id="2.7.7.70" evidence="1"/>
<evidence type="ECO:0000256" key="5">
    <source>
        <dbReference type="ARBA" id="ARBA00022840"/>
    </source>
</evidence>
<keyword evidence="6" id="KW-0119">Carbohydrate metabolism</keyword>
<dbReference type="InterPro" id="IPR050385">
    <property type="entry name" value="Archaeal_FAD_synthase"/>
</dbReference>
<feature type="domain" description="Cytidyltransferase-like" evidence="8">
    <location>
        <begin position="92"/>
        <end position="187"/>
    </location>
</feature>
<sequence>MLIKKLHLVSWGGMCPTFGVQFKSDFGFQTTFPYFYPAVFLFRPLRYHTACLFIPNGIPIMSDWSLPDFERKICPPEELAQRLHELPRPLVFTNGCFDILHRGHVTYLAQARSAGAALVLALNTDASVRRLGKGDDRPVNPLENRAAVAAALASVDLVTWFDEDTPAELIEQIKPDILIKGGDWPVEKIVGAQETLARGGKVFSIPFLHQTSTTKTLEKIRAVEGGK</sequence>
<organism evidence="9 10">
    <name type="scientific">Neisseria mucosa (strain ATCC 25996 / DSM 4631 / NCTC 10774 / M26)</name>
    <dbReference type="NCBI Taxonomy" id="546266"/>
    <lineage>
        <taxon>Bacteria</taxon>
        <taxon>Pseudomonadati</taxon>
        <taxon>Pseudomonadota</taxon>
        <taxon>Betaproteobacteria</taxon>
        <taxon>Neisseriales</taxon>
        <taxon>Neisseriaceae</taxon>
        <taxon>Neisseria</taxon>
    </lineage>
</organism>
<comment type="caution">
    <text evidence="9">The sequence shown here is derived from an EMBL/GenBank/DDBJ whole genome shotgun (WGS) entry which is preliminary data.</text>
</comment>
<dbReference type="GO" id="GO:0016773">
    <property type="term" value="F:phosphotransferase activity, alcohol group as acceptor"/>
    <property type="evidence" value="ECO:0007669"/>
    <property type="project" value="InterPro"/>
</dbReference>
<evidence type="ECO:0000256" key="3">
    <source>
        <dbReference type="ARBA" id="ARBA00022695"/>
    </source>
</evidence>
<dbReference type="GO" id="GO:0005524">
    <property type="term" value="F:ATP binding"/>
    <property type="evidence" value="ECO:0007669"/>
    <property type="project" value="UniProtKB-KW"/>
</dbReference>
<dbReference type="PANTHER" id="PTHR43793:SF2">
    <property type="entry name" value="BIFUNCTIONAL PROTEIN HLDE"/>
    <property type="match status" value="1"/>
</dbReference>
<evidence type="ECO:0000313" key="10">
    <source>
        <dbReference type="Proteomes" id="UP000003344"/>
    </source>
</evidence>
<dbReference type="PANTHER" id="PTHR43793">
    <property type="entry name" value="FAD SYNTHASE"/>
    <property type="match status" value="1"/>
</dbReference>
<reference evidence="9 10" key="1">
    <citation type="submission" date="2009-10" db="EMBL/GenBank/DDBJ databases">
        <authorList>
            <person name="Weinstock G."/>
            <person name="Sodergren E."/>
            <person name="Clifton S."/>
            <person name="Fulton L."/>
            <person name="Fulton B."/>
            <person name="Courtney L."/>
            <person name="Fronick C."/>
            <person name="Harrison M."/>
            <person name="Strong C."/>
            <person name="Farmer C."/>
            <person name="Delahaunty K."/>
            <person name="Markovic C."/>
            <person name="Hall O."/>
            <person name="Minx P."/>
            <person name="Tomlinson C."/>
            <person name="Mitreva M."/>
            <person name="Nelson J."/>
            <person name="Hou S."/>
            <person name="Wollam A."/>
            <person name="Pepin K.H."/>
            <person name="Johnson M."/>
            <person name="Bhonagiri V."/>
            <person name="Nash W.E."/>
            <person name="Warren W."/>
            <person name="Chinwalla A."/>
            <person name="Mardis E.R."/>
            <person name="Wilson R.K."/>
        </authorList>
    </citation>
    <scope>NUCLEOTIDE SEQUENCE [LARGE SCALE GENOMIC DNA]</scope>
    <source>
        <strain evidence="10">ATCC 25996 / DSM 4631 / NCTC 10774 / M26</strain>
    </source>
</reference>
<dbReference type="EMBL" id="ACDX02000017">
    <property type="protein sequence ID" value="EFC87631.1"/>
    <property type="molecule type" value="Genomic_DNA"/>
</dbReference>
<comment type="catalytic activity">
    <reaction evidence="7">
        <text>D-glycero-beta-D-manno-heptose 1-phosphate + ATP + H(+) = ADP-D-glycero-beta-D-manno-heptose + diphosphate</text>
        <dbReference type="Rhea" id="RHEA:27465"/>
        <dbReference type="ChEBI" id="CHEBI:15378"/>
        <dbReference type="ChEBI" id="CHEBI:30616"/>
        <dbReference type="ChEBI" id="CHEBI:33019"/>
        <dbReference type="ChEBI" id="CHEBI:59967"/>
        <dbReference type="ChEBI" id="CHEBI:61593"/>
        <dbReference type="EC" id="2.7.7.70"/>
    </reaction>
</comment>
<evidence type="ECO:0000256" key="1">
    <source>
        <dbReference type="ARBA" id="ARBA00012519"/>
    </source>
</evidence>
<dbReference type="InterPro" id="IPR014729">
    <property type="entry name" value="Rossmann-like_a/b/a_fold"/>
</dbReference>
<protein>
    <recommendedName>
        <fullName evidence="1">D-glycero-beta-D-manno-heptose 1-phosphate adenylyltransferase</fullName>
        <ecNumber evidence="1">2.7.7.70</ecNumber>
    </recommendedName>
</protein>
<dbReference type="STRING" id="546266.NEIMUCOT_06004"/>
<dbReference type="Gene3D" id="3.40.50.620">
    <property type="entry name" value="HUPs"/>
    <property type="match status" value="1"/>
</dbReference>
<dbReference type="Pfam" id="PF01467">
    <property type="entry name" value="CTP_transf_like"/>
    <property type="match status" value="1"/>
</dbReference>
<evidence type="ECO:0000256" key="2">
    <source>
        <dbReference type="ARBA" id="ARBA00022679"/>
    </source>
</evidence>
<dbReference type="InterPro" id="IPR004821">
    <property type="entry name" value="Cyt_trans-like"/>
</dbReference>
<evidence type="ECO:0000259" key="8">
    <source>
        <dbReference type="Pfam" id="PF01467"/>
    </source>
</evidence>
<dbReference type="AlphaFoldDB" id="D2ZZC8"/>
<dbReference type="SUPFAM" id="SSF52374">
    <property type="entry name" value="Nucleotidylyl transferase"/>
    <property type="match status" value="1"/>
</dbReference>
<keyword evidence="2 9" id="KW-0808">Transferase</keyword>
<evidence type="ECO:0000256" key="6">
    <source>
        <dbReference type="ARBA" id="ARBA00023277"/>
    </source>
</evidence>
<keyword evidence="4" id="KW-0547">Nucleotide-binding</keyword>
<evidence type="ECO:0000313" key="9">
    <source>
        <dbReference type="EMBL" id="EFC87631.1"/>
    </source>
</evidence>
<proteinExistence type="predicted"/>
<keyword evidence="5" id="KW-0067">ATP-binding</keyword>